<organism evidence="3 4">
    <name type="scientific">Natrarchaeobaculum aegyptiacum</name>
    <dbReference type="NCBI Taxonomy" id="745377"/>
    <lineage>
        <taxon>Archaea</taxon>
        <taxon>Methanobacteriati</taxon>
        <taxon>Methanobacteriota</taxon>
        <taxon>Stenosarchaea group</taxon>
        <taxon>Halobacteria</taxon>
        <taxon>Halobacteriales</taxon>
        <taxon>Natrialbaceae</taxon>
        <taxon>Natrarchaeobaculum</taxon>
    </lineage>
</organism>
<feature type="domain" description="DUF58" evidence="2">
    <location>
        <begin position="197"/>
        <end position="254"/>
    </location>
</feature>
<proteinExistence type="predicted"/>
<dbReference type="EMBL" id="CP019893">
    <property type="protein sequence ID" value="ARS89802.1"/>
    <property type="molecule type" value="Genomic_DNA"/>
</dbReference>
<evidence type="ECO:0000259" key="2">
    <source>
        <dbReference type="Pfam" id="PF01882"/>
    </source>
</evidence>
<dbReference type="RefSeq" id="WP_086888180.1">
    <property type="nucleotide sequence ID" value="NZ_CP019893.1"/>
</dbReference>
<dbReference type="KEGG" id="naj:B1756_08650"/>
<dbReference type="Proteomes" id="UP000250088">
    <property type="component" value="Chromosome"/>
</dbReference>
<keyword evidence="4" id="KW-1185">Reference proteome</keyword>
<name>A0A2Z2HRW0_9EURY</name>
<dbReference type="InterPro" id="IPR002881">
    <property type="entry name" value="DUF58"/>
</dbReference>
<dbReference type="PANTHER" id="PTHR33608">
    <property type="entry name" value="BLL2464 PROTEIN"/>
    <property type="match status" value="1"/>
</dbReference>
<dbReference type="InterPro" id="IPR013783">
    <property type="entry name" value="Ig-like_fold"/>
</dbReference>
<feature type="region of interest" description="Disordered" evidence="1">
    <location>
        <begin position="321"/>
        <end position="351"/>
    </location>
</feature>
<accession>A0A2Z2HRW0</accession>
<reference evidence="4" key="1">
    <citation type="submission" date="2017-02" db="EMBL/GenBank/DDBJ databases">
        <title>Natronthermophilus aegyptiacus gen. nov.,sp. nov., an aerobic, extremely halophilic alkalithermophilic archaeon isolated from the athalassohaline Wadi An Natrun, Egypt.</title>
        <authorList>
            <person name="Zhao B."/>
        </authorList>
    </citation>
    <scope>NUCLEOTIDE SEQUENCE [LARGE SCALE GENOMIC DNA]</scope>
    <source>
        <strain evidence="4">JW/NM-HA 15</strain>
    </source>
</reference>
<dbReference type="OrthoDB" id="31512at2157"/>
<dbReference type="Pfam" id="PF01882">
    <property type="entry name" value="DUF58"/>
    <property type="match status" value="1"/>
</dbReference>
<evidence type="ECO:0000313" key="3">
    <source>
        <dbReference type="EMBL" id="ARS89802.1"/>
    </source>
</evidence>
<dbReference type="AlphaFoldDB" id="A0A2Z2HRW0"/>
<evidence type="ECO:0000313" key="4">
    <source>
        <dbReference type="Proteomes" id="UP000250088"/>
    </source>
</evidence>
<evidence type="ECO:0000256" key="1">
    <source>
        <dbReference type="SAM" id="MobiDB-lite"/>
    </source>
</evidence>
<sequence length="452" mass="47509">MRRVPRWHSAVIASIVLVAAGFLVGSAGLVLAAIVPITVLAYAALSSVSDPEAVLGLERECTPATPLPGERVEVTLTVRNESDRTLPDVRVIDGVPDELEVLEGTARKAVTLRAGEEATLSYVLRPRRGSYAFEETWVRVRSLSATAVATASVAAAGDDALECTVPVDGLPLHRRTIPFVGAVATDSGGPGYEFHSTRDYQQGDPLNRIDWRRYARTGELGTVRYREQEAANVIVVVDGREQARVAAAHGHPDGVTLSAYAGVVTASALASMGHSVGVAALGIAGDIPGVYTGPPAYVEPGMGADVGGRVARVCDAVAARGTSPADDATRAGNGPRGEPRTSPQVHARADGGARAADHLDALFPPNAQLVVCTPVVDDHVVDLALALRRRGYPLSVVSPDVTARDDVGARLASVRRNARLERLRRVDAPVVDWDPSVTLASALEHGFGEVIR</sequence>
<dbReference type="PANTHER" id="PTHR33608:SF6">
    <property type="entry name" value="BLL2464 PROTEIN"/>
    <property type="match status" value="1"/>
</dbReference>
<protein>
    <recommendedName>
        <fullName evidence="2">DUF58 domain-containing protein</fullName>
    </recommendedName>
</protein>
<gene>
    <name evidence="3" type="ORF">B1756_08650</name>
</gene>
<dbReference type="Gene3D" id="2.60.40.10">
    <property type="entry name" value="Immunoglobulins"/>
    <property type="match status" value="1"/>
</dbReference>
<dbReference type="GeneID" id="32894144"/>